<evidence type="ECO:0000313" key="2">
    <source>
        <dbReference type="Proteomes" id="UP000770717"/>
    </source>
</evidence>
<dbReference type="Proteomes" id="UP000770717">
    <property type="component" value="Unassembled WGS sequence"/>
</dbReference>
<accession>A0A8J6EQ18</accession>
<comment type="caution">
    <text evidence="1">The sequence shown here is derived from an EMBL/GenBank/DDBJ whole genome shotgun (WGS) entry which is preliminary data.</text>
</comment>
<name>A0A8J6EQ18_ELECQ</name>
<evidence type="ECO:0000313" key="1">
    <source>
        <dbReference type="EMBL" id="KAG9472796.1"/>
    </source>
</evidence>
<dbReference type="AlphaFoldDB" id="A0A8J6EQ18"/>
<organism evidence="1 2">
    <name type="scientific">Eleutherodactylus coqui</name>
    <name type="common">Puerto Rican coqui</name>
    <dbReference type="NCBI Taxonomy" id="57060"/>
    <lineage>
        <taxon>Eukaryota</taxon>
        <taxon>Metazoa</taxon>
        <taxon>Chordata</taxon>
        <taxon>Craniata</taxon>
        <taxon>Vertebrata</taxon>
        <taxon>Euteleostomi</taxon>
        <taxon>Amphibia</taxon>
        <taxon>Batrachia</taxon>
        <taxon>Anura</taxon>
        <taxon>Neobatrachia</taxon>
        <taxon>Hyloidea</taxon>
        <taxon>Eleutherodactylidae</taxon>
        <taxon>Eleutherodactylinae</taxon>
        <taxon>Eleutherodactylus</taxon>
        <taxon>Eleutherodactylus</taxon>
    </lineage>
</organism>
<protein>
    <submittedName>
        <fullName evidence="1">Uncharacterized protein</fullName>
    </submittedName>
</protein>
<gene>
    <name evidence="1" type="ORF">GDO78_016952</name>
</gene>
<sequence>MGRKSSITDSFMRAVPGILSWLAELWSMDEATHAGVIRLGSGHMCGYHGGVIPLLIKHNLHFAGLLQPSAVFYHQSITNIIKQVIFCYIGGAHYNLYRSTRS</sequence>
<reference evidence="1" key="1">
    <citation type="thesis" date="2020" institute="ProQuest LLC" country="789 East Eisenhower Parkway, Ann Arbor, MI, USA">
        <title>Comparative Genomics and Chromosome Evolution.</title>
        <authorList>
            <person name="Mudd A.B."/>
        </authorList>
    </citation>
    <scope>NUCLEOTIDE SEQUENCE</scope>
    <source>
        <strain evidence="1">HN-11 Male</strain>
        <tissue evidence="1">Kidney and liver</tissue>
    </source>
</reference>
<dbReference type="EMBL" id="WNTK01000035">
    <property type="protein sequence ID" value="KAG9472796.1"/>
    <property type="molecule type" value="Genomic_DNA"/>
</dbReference>
<keyword evidence="2" id="KW-1185">Reference proteome</keyword>
<dbReference type="OrthoDB" id="276685at2759"/>
<proteinExistence type="predicted"/>